<gene>
    <name evidence="1" type="ORF">LBRM2904_04.0570</name>
</gene>
<proteinExistence type="predicted"/>
<dbReference type="EMBL" id="LS997603">
    <property type="protein sequence ID" value="SYZ62616.1"/>
    <property type="molecule type" value="Genomic_DNA"/>
</dbReference>
<accession>A0A3P3YXC9</accession>
<dbReference type="AlphaFoldDB" id="A0A3P3YXC9"/>
<reference evidence="1 2" key="1">
    <citation type="submission" date="2018-09" db="EMBL/GenBank/DDBJ databases">
        <authorList>
            <person name="Peiro R."/>
            <person name="Begona"/>
            <person name="Cbmso G."/>
            <person name="Lopez M."/>
            <person name="Gonzalez S."/>
        </authorList>
    </citation>
    <scope>NUCLEOTIDE SEQUENCE [LARGE SCALE GENOMIC DNA]</scope>
</reference>
<dbReference type="Proteomes" id="UP000319462">
    <property type="component" value="Chromosome 4"/>
</dbReference>
<name>A0A3P3YXC9_LEIBR</name>
<sequence>MVATKSIGGAELPDIRMQDGLTGISLFDDSEDVSITDAHYIVLSQGLIRSVAAPATYVLCFQPQNHLDWRVAPGISLVVKTHVRRPTVYGYFSSDGSEDMALLTALAPSKVALEWSTGEENMVNVVGTAGRQVSLALWCLPAPRNSNSSNSVGVEEELVPCGDRWRVMFVKPMDNDEDPCFAGAEAVSDDAVCGPYVLDFGALTLPYTLSTPVGGNGGDSVPLIIPSMTQPWIMCLETGLEGWREPVHPMFQLRYTHAMPTGFRVKLDDA</sequence>
<organism evidence="1 2">
    <name type="scientific">Leishmania braziliensis MHOM/BR/75/M2904</name>
    <dbReference type="NCBI Taxonomy" id="420245"/>
    <lineage>
        <taxon>Eukaryota</taxon>
        <taxon>Discoba</taxon>
        <taxon>Euglenozoa</taxon>
        <taxon>Kinetoplastea</taxon>
        <taxon>Metakinetoplastina</taxon>
        <taxon>Trypanosomatida</taxon>
        <taxon>Trypanosomatidae</taxon>
        <taxon>Leishmaniinae</taxon>
        <taxon>Leishmania</taxon>
        <taxon>Leishmania braziliensis species complex</taxon>
    </lineage>
</organism>
<evidence type="ECO:0000313" key="2">
    <source>
        <dbReference type="Proteomes" id="UP000319462"/>
    </source>
</evidence>
<protein>
    <submittedName>
        <fullName evidence="1">Hypothetical_protein</fullName>
    </submittedName>
</protein>
<evidence type="ECO:0000313" key="1">
    <source>
        <dbReference type="EMBL" id="SYZ62616.1"/>
    </source>
</evidence>